<organism evidence="1 2">
    <name type="scientific">Paraglaciecola psychrophila 170</name>
    <dbReference type="NCBI Taxonomy" id="1129794"/>
    <lineage>
        <taxon>Bacteria</taxon>
        <taxon>Pseudomonadati</taxon>
        <taxon>Pseudomonadota</taxon>
        <taxon>Gammaproteobacteria</taxon>
        <taxon>Alteromonadales</taxon>
        <taxon>Alteromonadaceae</taxon>
        <taxon>Paraglaciecola</taxon>
    </lineage>
</organism>
<keyword evidence="2" id="KW-1185">Reference proteome</keyword>
<dbReference type="InterPro" id="IPR038765">
    <property type="entry name" value="Papain-like_cys_pep_sf"/>
</dbReference>
<name>K6Z2S1_9ALTE</name>
<dbReference type="InterPro" id="IPR024453">
    <property type="entry name" value="Peptidase_C92"/>
</dbReference>
<protein>
    <recommendedName>
        <fullName evidence="3">Lipo-like protein</fullName>
    </recommendedName>
</protein>
<dbReference type="STRING" id="1129794.C427_5020"/>
<dbReference type="KEGG" id="gps:C427_5020"/>
<reference evidence="1 2" key="1">
    <citation type="journal article" date="2013" name="Genome Announc.">
        <title>Complete Genome Sequence of Glaciecola psychrophila Strain 170T.</title>
        <authorList>
            <person name="Yin J."/>
            <person name="Chen J."/>
            <person name="Liu G."/>
            <person name="Yu Y."/>
            <person name="Song L."/>
            <person name="Wang X."/>
            <person name="Qu X."/>
        </authorList>
    </citation>
    <scope>NUCLEOTIDE SEQUENCE [LARGE SCALE GENOMIC DNA]</scope>
    <source>
        <strain evidence="1 2">170</strain>
    </source>
</reference>
<gene>
    <name evidence="1" type="ORF">C427_5020</name>
</gene>
<dbReference type="AlphaFoldDB" id="K6Z2S1"/>
<dbReference type="Pfam" id="PF05708">
    <property type="entry name" value="Peptidase_C92"/>
    <property type="match status" value="1"/>
</dbReference>
<evidence type="ECO:0000313" key="2">
    <source>
        <dbReference type="Proteomes" id="UP000011864"/>
    </source>
</evidence>
<dbReference type="Gene3D" id="3.90.1720.10">
    <property type="entry name" value="endopeptidase domain like (from Nostoc punctiforme)"/>
    <property type="match status" value="1"/>
</dbReference>
<dbReference type="eggNOG" id="ENOG502Z9N4">
    <property type="taxonomic scope" value="Bacteria"/>
</dbReference>
<dbReference type="PATRIC" id="fig|1129794.4.peg.5008"/>
<dbReference type="RefSeq" id="WP_007641327.1">
    <property type="nucleotide sequence ID" value="NC_020514.1"/>
</dbReference>
<dbReference type="Proteomes" id="UP000011864">
    <property type="component" value="Chromosome"/>
</dbReference>
<dbReference type="HOGENOM" id="CLU_067303_0_0_6"/>
<dbReference type="OrthoDB" id="1550427at2"/>
<dbReference type="EMBL" id="CP003837">
    <property type="protein sequence ID" value="AGH47119.1"/>
    <property type="molecule type" value="Genomic_DNA"/>
</dbReference>
<dbReference type="SUPFAM" id="SSF54001">
    <property type="entry name" value="Cysteine proteinases"/>
    <property type="match status" value="1"/>
</dbReference>
<evidence type="ECO:0008006" key="3">
    <source>
        <dbReference type="Google" id="ProtNLM"/>
    </source>
</evidence>
<proteinExistence type="predicted"/>
<evidence type="ECO:0000313" key="1">
    <source>
        <dbReference type="EMBL" id="AGH47119.1"/>
    </source>
</evidence>
<sequence>MSLLNKIGRGLATYLEKPSGSIQPSTCKPELLAATIRVGDVLLVDGSSRISTAIKYLTQSTWSHAALCIADDSNSADPNCDKVTLVEADVLDGIRIIALSHYGHLHTRICRPVGLNDEEIESAVTFAKAQVGYQYDMKNVFDLMRYLVQTPPVPKRWRRKMIVLGSGDPTRAICSSFIAQTFQSIRYPILPDVFFEEPNLSFEGPNTVFEKAKHTYSKASYDEVLQIRHHSSYVPRDFDLSPYFNIVKPTLNANFDYHTLEWSEYQQS</sequence>
<accession>K6Z2S1</accession>